<dbReference type="Proteomes" id="UP000604046">
    <property type="component" value="Unassembled WGS sequence"/>
</dbReference>
<comment type="caution">
    <text evidence="2">The sequence shown here is derived from an EMBL/GenBank/DDBJ whole genome shotgun (WGS) entry which is preliminary data.</text>
</comment>
<protein>
    <submittedName>
        <fullName evidence="2">Uncharacterized protein</fullName>
    </submittedName>
</protein>
<proteinExistence type="predicted"/>
<evidence type="ECO:0000313" key="2">
    <source>
        <dbReference type="EMBL" id="CAE7420628.1"/>
    </source>
</evidence>
<dbReference type="AlphaFoldDB" id="A0A812R4E5"/>
<accession>A0A812R4E5</accession>
<feature type="region of interest" description="Disordered" evidence="1">
    <location>
        <begin position="416"/>
        <end position="498"/>
    </location>
</feature>
<name>A0A812R4E5_9DINO</name>
<evidence type="ECO:0000313" key="3">
    <source>
        <dbReference type="Proteomes" id="UP000604046"/>
    </source>
</evidence>
<keyword evidence="3" id="KW-1185">Reference proteome</keyword>
<reference evidence="2" key="1">
    <citation type="submission" date="2021-02" db="EMBL/GenBank/DDBJ databases">
        <authorList>
            <person name="Dougan E. K."/>
            <person name="Rhodes N."/>
            <person name="Thang M."/>
            <person name="Chan C."/>
        </authorList>
    </citation>
    <scope>NUCLEOTIDE SEQUENCE</scope>
</reference>
<evidence type="ECO:0000256" key="1">
    <source>
        <dbReference type="SAM" id="MobiDB-lite"/>
    </source>
</evidence>
<gene>
    <name evidence="2" type="ORF">SNAT2548_LOCUS22881</name>
</gene>
<organism evidence="2 3">
    <name type="scientific">Symbiodinium natans</name>
    <dbReference type="NCBI Taxonomy" id="878477"/>
    <lineage>
        <taxon>Eukaryota</taxon>
        <taxon>Sar</taxon>
        <taxon>Alveolata</taxon>
        <taxon>Dinophyceae</taxon>
        <taxon>Suessiales</taxon>
        <taxon>Symbiodiniaceae</taxon>
        <taxon>Symbiodinium</taxon>
    </lineage>
</organism>
<dbReference type="EMBL" id="CAJNDS010002301">
    <property type="protein sequence ID" value="CAE7420628.1"/>
    <property type="molecule type" value="Genomic_DNA"/>
</dbReference>
<sequence>MPMPVVCSVSRPSRFLRIRFALVFFYNLPQLMAGNLMDEGIAKVSDRNYQVRVLPGPNVFTCDSIDQVSVPDLLQGVCRPLDVKVVKSASIIFDVHLGIFECVSANVIGQHVAKGNLAELPPPLAFANIPPETSKVDIIIHNTGALQKSTSTTWSVENDDLADGIRFINTFAPECDALNEQTFWILANIKPDSGTPVAGWPEVKVRAMCQNKSRGISGAASHNEFPLNTSSLNSVLVETILPLVYPPEHSVGKTPAIITMAMAIGRYHIRRLDLQGVKPGWRRAKSLDNFRQRSPQIQEGLFLDDPSARRLDIADLKAFVTTDEDGTVSGRYNDARLTRNQFRALTSNDTGEEPVGVGAQDTTLDPDLFFKLITPLFVEREQAMIDARVEYMGHFASVKNFVDDSNDALQSWLRPVRVLPPSPDSPEQPQQPNDLHLSRHIGTGPRANRVDRGSFVMPEAKFRRVRGKSNLASSSSLAPPRPHEEDPDEEAARAMHEE</sequence>